<evidence type="ECO:0000256" key="2">
    <source>
        <dbReference type="SAM" id="MobiDB-lite"/>
    </source>
</evidence>
<dbReference type="SUPFAM" id="SSF50249">
    <property type="entry name" value="Nucleic acid-binding proteins"/>
    <property type="match status" value="1"/>
</dbReference>
<dbReference type="EMBL" id="JABXXQ010000182">
    <property type="protein sequence ID" value="NVN30605.1"/>
    <property type="molecule type" value="Genomic_DNA"/>
</dbReference>
<accession>A0A850NTB4</accession>
<reference evidence="3 4" key="1">
    <citation type="submission" date="2020-06" db="EMBL/GenBank/DDBJ databases">
        <title>Description of novel acetic acid bacteria.</title>
        <authorList>
            <person name="Sombolestani A."/>
        </authorList>
    </citation>
    <scope>NUCLEOTIDE SEQUENCE [LARGE SCALE GENOMIC DNA]</scope>
    <source>
        <strain evidence="3 4">LMG 26838</strain>
    </source>
</reference>
<evidence type="ECO:0000313" key="4">
    <source>
        <dbReference type="Proteomes" id="UP000565205"/>
    </source>
</evidence>
<gene>
    <name evidence="3" type="ORF">HUK83_09720</name>
</gene>
<dbReference type="GO" id="GO:0003723">
    <property type="term" value="F:RNA binding"/>
    <property type="evidence" value="ECO:0007669"/>
    <property type="project" value="InterPro"/>
</dbReference>
<keyword evidence="1" id="KW-0540">Nuclease</keyword>
<evidence type="ECO:0000256" key="1">
    <source>
        <dbReference type="ARBA" id="ARBA00022722"/>
    </source>
</evidence>
<feature type="non-terminal residue" evidence="3">
    <location>
        <position position="138"/>
    </location>
</feature>
<dbReference type="Proteomes" id="UP000565205">
    <property type="component" value="Unassembled WGS sequence"/>
</dbReference>
<evidence type="ECO:0000313" key="3">
    <source>
        <dbReference type="EMBL" id="NVN30605.1"/>
    </source>
</evidence>
<keyword evidence="1" id="KW-0378">Hydrolase</keyword>
<organism evidence="3 4">
    <name type="scientific">Endobacter medicaginis</name>
    <dbReference type="NCBI Taxonomy" id="1181271"/>
    <lineage>
        <taxon>Bacteria</taxon>
        <taxon>Pseudomonadati</taxon>
        <taxon>Pseudomonadota</taxon>
        <taxon>Alphaproteobacteria</taxon>
        <taxon>Acetobacterales</taxon>
        <taxon>Acetobacteraceae</taxon>
        <taxon>Endobacter</taxon>
    </lineage>
</organism>
<dbReference type="PANTHER" id="PTHR30001:SF1">
    <property type="entry name" value="RIBONUCLEASE E_G-LIKE PROTEIN, CHLOROPLASTIC"/>
    <property type="match status" value="1"/>
</dbReference>
<dbReference type="InterPro" id="IPR004659">
    <property type="entry name" value="RNase_E/G"/>
</dbReference>
<dbReference type="Gene3D" id="2.40.50.140">
    <property type="entry name" value="Nucleic acid-binding proteins"/>
    <property type="match status" value="1"/>
</dbReference>
<comment type="caution">
    <text evidence="3">The sequence shown here is derived from an EMBL/GenBank/DDBJ whole genome shotgun (WGS) entry which is preliminary data.</text>
</comment>
<feature type="compositionally biased region" description="Basic and acidic residues" evidence="2">
    <location>
        <begin position="96"/>
        <end position="112"/>
    </location>
</feature>
<sequence>MTKRMLIDTSHAEETRVVVLDSNRLEDYDVETAAKKQLKGNIYLAKVVRVEPSLQAAFVEYGGNRHGFLAFAEIHPDYYQIPVADRLKLIAAQEEEARAEEARAEAEQERAEALAAQRQATRGESDAEAADDEPSGAE</sequence>
<dbReference type="InterPro" id="IPR012340">
    <property type="entry name" value="NA-bd_OB-fold"/>
</dbReference>
<dbReference type="AlphaFoldDB" id="A0A850NTB4"/>
<dbReference type="GO" id="GO:0005737">
    <property type="term" value="C:cytoplasm"/>
    <property type="evidence" value="ECO:0007669"/>
    <property type="project" value="TreeGrafter"/>
</dbReference>
<name>A0A850NTB4_9PROT</name>
<feature type="compositionally biased region" description="Acidic residues" evidence="2">
    <location>
        <begin position="126"/>
        <end position="138"/>
    </location>
</feature>
<proteinExistence type="predicted"/>
<dbReference type="GO" id="GO:0006364">
    <property type="term" value="P:rRNA processing"/>
    <property type="evidence" value="ECO:0007669"/>
    <property type="project" value="TreeGrafter"/>
</dbReference>
<feature type="region of interest" description="Disordered" evidence="2">
    <location>
        <begin position="96"/>
        <end position="138"/>
    </location>
</feature>
<dbReference type="GO" id="GO:0004540">
    <property type="term" value="F:RNA nuclease activity"/>
    <property type="evidence" value="ECO:0007669"/>
    <property type="project" value="InterPro"/>
</dbReference>
<dbReference type="PANTHER" id="PTHR30001">
    <property type="entry name" value="RIBONUCLEASE"/>
    <property type="match status" value="1"/>
</dbReference>
<protein>
    <submittedName>
        <fullName evidence="3">S1 RNA-binding domain-containing protein</fullName>
    </submittedName>
</protein>